<dbReference type="GO" id="GO:0042910">
    <property type="term" value="F:xenobiotic transmembrane transporter activity"/>
    <property type="evidence" value="ECO:0007669"/>
    <property type="project" value="TreeGrafter"/>
</dbReference>
<dbReference type="PANTHER" id="PTHR32063:SF19">
    <property type="entry name" value="CATION EFFLUX SYSTEM PROTEIN CUSA"/>
    <property type="match status" value="1"/>
</dbReference>
<comment type="subcellular location">
    <subcellularLocation>
        <location evidence="1">Cell membrane</location>
        <topology evidence="1">Multi-pass membrane protein</topology>
    </subcellularLocation>
</comment>
<sequence>MLAKIIQASIQQRVMVLIVALMITVWGIQALRQTPLDALPDLSDVQVIIKTPYTGQAPKLVEEQVTYPLSTAMLAVPGAKTVRGYSFFGDSYVYVIFEDGTDIYWARSRVLEYLSQVSSRLPQGVLPTLGPDASGVGWIFEYALVDHSGSLDLSQLKSLQDWYLKLELQSVAGVSEVATVGGMEQTYQIVIEPDKMAQYKLDIAAVLKAVNDTNSEAGGSVIEMAEAEYMVRAKGYRQTLNDFKSIPLGLTSPSGTPLTLKDIATIRKGPASRRGIAELDGQGEVVGGIIVMRYGENALATIDAVKAKLAELKSGLPEGVEIVPTYDRSQLINNSVDNLFNKVIEEMLVVGLVCLLFLLHARSTLVAVITLPLSILIAFIVMNKMGVNANIMSLGGIAIAIGAVVDGAIVMIENLHKHLEHFKDDEGRQPSPTEHWQIVAKASIEVGPALFFSLLIITLSFVPVFSLEAQEGRLFSPLAYTKTFAMAAAAILSITLVPILMGYFIRGKIPAESANPFSRALIALYRPALKWVLKFPKFTLVIALATLVSAWYPANRMGSEFMPDLNEGDLLYMPTALPGISASKAAEVLQQTDRLIKTVPEVARVFGKVGRAETATDPAPLTMLETTIMLKPQEEWGPDIQLEDIIDKLQKTVKIPGLTNAWVQPIKTRIDMLSTGIKTPVGIKITGQDVKQLQDIGTRIESILNQLPHTQSAYAERVGGGRYIDISPKLDVASRYGMTLKDIQDVVRFAIGGMEIGESVQGAERYPINLRYPRELRDNIEKLKTLPVITKTGHYLPLGNLADIVISEGAPMLKSENGRLISWVFVDIEGTSIGEYIQAAKQALQADLKLPARYSYSFAGQYEYMQRVDAKLQQVIPMALAVIFILLMMTFGSGLQASIIMLSLPFALVGSTWLLYLLDYNISVAVAVGMIALAGVAAEFGVVMLVYLNNAIQYAKEKGQFSTISDLKAALIDGAVMRIRPKAMTVATIFFGLLPIMWGAGSGNDVMQKIAAPMVGGMITAPLLSLFVLPALYLIIYRRTLICSDSAPDEPRLGDSSRN</sequence>
<organism evidence="9 10">
    <name type="scientific">Shewanella gelidii</name>
    <dbReference type="NCBI Taxonomy" id="1642821"/>
    <lineage>
        <taxon>Bacteria</taxon>
        <taxon>Pseudomonadati</taxon>
        <taxon>Pseudomonadota</taxon>
        <taxon>Gammaproteobacteria</taxon>
        <taxon>Alteromonadales</taxon>
        <taxon>Shewanellaceae</taxon>
        <taxon>Shewanella</taxon>
    </lineage>
</organism>
<dbReference type="SUPFAM" id="SSF82866">
    <property type="entry name" value="Multidrug efflux transporter AcrB transmembrane domain"/>
    <property type="match status" value="2"/>
</dbReference>
<evidence type="ECO:0000256" key="7">
    <source>
        <dbReference type="ARBA" id="ARBA00023136"/>
    </source>
</evidence>
<reference evidence="9" key="1">
    <citation type="journal article" date="2014" name="Int. J. Syst. Evol. Microbiol.">
        <title>Complete genome sequence of Corynebacterium casei LMG S-19264T (=DSM 44701T), isolated from a smear-ripened cheese.</title>
        <authorList>
            <consortium name="US DOE Joint Genome Institute (JGI-PGF)"/>
            <person name="Walter F."/>
            <person name="Albersmeier A."/>
            <person name="Kalinowski J."/>
            <person name="Ruckert C."/>
        </authorList>
    </citation>
    <scope>NUCLEOTIDE SEQUENCE</scope>
    <source>
        <strain evidence="9">JCM 30804</strain>
    </source>
</reference>
<keyword evidence="7 8" id="KW-0472">Membrane</keyword>
<keyword evidence="3" id="KW-0813">Transport</keyword>
<evidence type="ECO:0000256" key="5">
    <source>
        <dbReference type="ARBA" id="ARBA00022692"/>
    </source>
</evidence>
<protein>
    <submittedName>
        <fullName evidence="9">Cation transporter</fullName>
    </submittedName>
</protein>
<evidence type="ECO:0000313" key="9">
    <source>
        <dbReference type="EMBL" id="GGI81936.1"/>
    </source>
</evidence>
<dbReference type="Gene3D" id="3.30.70.1320">
    <property type="entry name" value="Multidrug efflux transporter AcrB pore domain like"/>
    <property type="match status" value="1"/>
</dbReference>
<feature type="transmembrane region" description="Helical" evidence="8">
    <location>
        <begin position="391"/>
        <end position="412"/>
    </location>
</feature>
<feature type="transmembrane region" description="Helical" evidence="8">
    <location>
        <begin position="924"/>
        <end position="948"/>
    </location>
</feature>
<feature type="transmembrane region" description="Helical" evidence="8">
    <location>
        <begin position="899"/>
        <end position="918"/>
    </location>
</feature>
<evidence type="ECO:0000256" key="3">
    <source>
        <dbReference type="ARBA" id="ARBA00022448"/>
    </source>
</evidence>
<proteinExistence type="inferred from homology"/>
<evidence type="ECO:0000256" key="4">
    <source>
        <dbReference type="ARBA" id="ARBA00022475"/>
    </source>
</evidence>
<feature type="transmembrane region" description="Helical" evidence="8">
    <location>
        <begin position="1013"/>
        <end position="1036"/>
    </location>
</feature>
<name>A0A917JR15_9GAMM</name>
<dbReference type="PRINTS" id="PR00702">
    <property type="entry name" value="ACRIFLAVINRP"/>
</dbReference>
<accession>A0A917JR15</accession>
<dbReference type="Gene3D" id="3.30.70.1440">
    <property type="entry name" value="Multidrug efflux transporter AcrB pore domain"/>
    <property type="match status" value="1"/>
</dbReference>
<dbReference type="InterPro" id="IPR027463">
    <property type="entry name" value="AcrB_DN_DC_subdom"/>
</dbReference>
<evidence type="ECO:0000256" key="1">
    <source>
        <dbReference type="ARBA" id="ARBA00004651"/>
    </source>
</evidence>
<dbReference type="SUPFAM" id="SSF82693">
    <property type="entry name" value="Multidrug efflux transporter AcrB pore domain, PN1, PN2, PC1 and PC2 subdomains"/>
    <property type="match status" value="2"/>
</dbReference>
<gene>
    <name evidence="9" type="ORF">GCM10009332_18990</name>
</gene>
<feature type="transmembrane region" description="Helical" evidence="8">
    <location>
        <begin position="535"/>
        <end position="554"/>
    </location>
</feature>
<dbReference type="Gene3D" id="3.30.2090.10">
    <property type="entry name" value="Multidrug efflux transporter AcrB TolC docking domain, DN and DC subdomains"/>
    <property type="match status" value="2"/>
</dbReference>
<comment type="similarity">
    <text evidence="2">Belongs to the resistance-nodulation-cell division (RND) (TC 2.A.6) family.</text>
</comment>
<evidence type="ECO:0000256" key="8">
    <source>
        <dbReference type="SAM" id="Phobius"/>
    </source>
</evidence>
<dbReference type="Gene3D" id="1.20.1640.10">
    <property type="entry name" value="Multidrug efflux transporter AcrB transmembrane domain"/>
    <property type="match status" value="2"/>
</dbReference>
<keyword evidence="5 8" id="KW-0812">Transmembrane</keyword>
<keyword evidence="4" id="KW-1003">Cell membrane</keyword>
<reference evidence="9" key="2">
    <citation type="submission" date="2020-09" db="EMBL/GenBank/DDBJ databases">
        <authorList>
            <person name="Sun Q."/>
            <person name="Ohkuma M."/>
        </authorList>
    </citation>
    <scope>NUCLEOTIDE SEQUENCE</scope>
    <source>
        <strain evidence="9">JCM 30804</strain>
    </source>
</reference>
<dbReference type="Pfam" id="PF00873">
    <property type="entry name" value="ACR_tran"/>
    <property type="match status" value="1"/>
</dbReference>
<evidence type="ECO:0000256" key="2">
    <source>
        <dbReference type="ARBA" id="ARBA00010942"/>
    </source>
</evidence>
<feature type="transmembrane region" description="Helical" evidence="8">
    <location>
        <begin position="365"/>
        <end position="385"/>
    </location>
</feature>
<keyword evidence="10" id="KW-1185">Reference proteome</keyword>
<dbReference type="PANTHER" id="PTHR32063">
    <property type="match status" value="1"/>
</dbReference>
<dbReference type="Proteomes" id="UP000613743">
    <property type="component" value="Unassembled WGS sequence"/>
</dbReference>
<feature type="transmembrane region" description="Helical" evidence="8">
    <location>
        <begin position="12"/>
        <end position="31"/>
    </location>
</feature>
<keyword evidence="6 8" id="KW-1133">Transmembrane helix</keyword>
<dbReference type="InterPro" id="IPR001036">
    <property type="entry name" value="Acrflvin-R"/>
</dbReference>
<evidence type="ECO:0000256" key="6">
    <source>
        <dbReference type="ARBA" id="ARBA00022989"/>
    </source>
</evidence>
<comment type="caution">
    <text evidence="9">The sequence shown here is derived from an EMBL/GenBank/DDBJ whole genome shotgun (WGS) entry which is preliminary data.</text>
</comment>
<dbReference type="InterPro" id="IPR004763">
    <property type="entry name" value="CusA-like"/>
</dbReference>
<dbReference type="Gene3D" id="3.30.70.1430">
    <property type="entry name" value="Multidrug efflux transporter AcrB pore domain"/>
    <property type="match status" value="2"/>
</dbReference>
<dbReference type="EMBL" id="BMPZ01000004">
    <property type="protein sequence ID" value="GGI81936.1"/>
    <property type="molecule type" value="Genomic_DNA"/>
</dbReference>
<dbReference type="AlphaFoldDB" id="A0A917JR15"/>
<dbReference type="GO" id="GO:0008324">
    <property type="term" value="F:monoatomic cation transmembrane transporter activity"/>
    <property type="evidence" value="ECO:0007669"/>
    <property type="project" value="InterPro"/>
</dbReference>
<evidence type="ECO:0000313" key="10">
    <source>
        <dbReference type="Proteomes" id="UP000613743"/>
    </source>
</evidence>
<dbReference type="GO" id="GO:0005886">
    <property type="term" value="C:plasma membrane"/>
    <property type="evidence" value="ECO:0007669"/>
    <property type="project" value="UniProtKB-SubCell"/>
</dbReference>
<feature type="transmembrane region" description="Helical" evidence="8">
    <location>
        <begin position="875"/>
        <end position="892"/>
    </location>
</feature>
<feature type="transmembrane region" description="Helical" evidence="8">
    <location>
        <begin position="983"/>
        <end position="1001"/>
    </location>
</feature>
<dbReference type="RefSeq" id="WP_188920235.1">
    <property type="nucleotide sequence ID" value="NZ_BMPZ01000004.1"/>
</dbReference>
<feature type="transmembrane region" description="Helical" evidence="8">
    <location>
        <begin position="485"/>
        <end position="505"/>
    </location>
</feature>
<dbReference type="NCBIfam" id="TIGR00914">
    <property type="entry name" value="2A0601"/>
    <property type="match status" value="1"/>
</dbReference>
<dbReference type="SUPFAM" id="SSF82714">
    <property type="entry name" value="Multidrug efflux transporter AcrB TolC docking domain, DN and DC subdomains"/>
    <property type="match status" value="2"/>
</dbReference>